<feature type="transmembrane region" description="Helical" evidence="1">
    <location>
        <begin position="15"/>
        <end position="39"/>
    </location>
</feature>
<keyword evidence="3" id="KW-1185">Reference proteome</keyword>
<dbReference type="InterPro" id="IPR001807">
    <property type="entry name" value="ClC"/>
</dbReference>
<keyword evidence="1" id="KW-0812">Transmembrane</keyword>
<feature type="transmembrane region" description="Helical" evidence="1">
    <location>
        <begin position="341"/>
        <end position="366"/>
    </location>
</feature>
<reference evidence="2 3" key="1">
    <citation type="submission" date="2021-06" db="EMBL/GenBank/DDBJ databases">
        <title>Enterococcus alishanensis sp. nov., a novel lactic acid bacterium isolated from fresh coffee beans.</title>
        <authorList>
            <person name="Chen Y.-S."/>
        </authorList>
    </citation>
    <scope>NUCLEOTIDE SEQUENCE [LARGE SCALE GENOMIC DNA]</scope>
    <source>
        <strain evidence="2 3">ALS3</strain>
    </source>
</reference>
<accession>A0ABS6TC14</accession>
<feature type="transmembrane region" description="Helical" evidence="1">
    <location>
        <begin position="51"/>
        <end position="70"/>
    </location>
</feature>
<dbReference type="PANTHER" id="PTHR43427">
    <property type="entry name" value="CHLORIDE CHANNEL PROTEIN CLC-E"/>
    <property type="match status" value="1"/>
</dbReference>
<proteinExistence type="predicted"/>
<dbReference type="Proteomes" id="UP000774130">
    <property type="component" value="Unassembled WGS sequence"/>
</dbReference>
<name>A0ABS6TC14_9ENTE</name>
<dbReference type="Pfam" id="PF00654">
    <property type="entry name" value="Voltage_CLC"/>
    <property type="match status" value="1"/>
</dbReference>
<feature type="transmembrane region" description="Helical" evidence="1">
    <location>
        <begin position="216"/>
        <end position="238"/>
    </location>
</feature>
<dbReference type="RefSeq" id="WP_218325492.1">
    <property type="nucleotide sequence ID" value="NZ_JAHUZB010000003.1"/>
</dbReference>
<keyword evidence="1" id="KW-0472">Membrane</keyword>
<sequence length="425" mass="47089">MKINRLKNPHFKKRLIFYFLVIVVALTMGVVSHYLLFGLNFVSNYRSHHDVLLLFLPVIGVLTAFVYENYGKGSQKGNNLIIESTQNEIDVPFRMGIFTFLFTLLTHLFGGSAGREGSAVQIGGVLSNKASQLFRLEKNQHKQLIHAGVSAGFSSIFGTPLAGAFFGMEMVYIGKIERSSLISCFLASYIANYTSLKFGTSHELHRIVDLPQMSWKLLFIVFIASILFGIFGRLFALWTHTLKRIYKEKIANYLLRALISASIFVILILLFSGQQYEGLSLNLINHAFRGNSSWLDPILKLFYTGLTLGAGFQGGEVTPLFDIGASLGSVIGNLTNISPSFLAALGLISVFGCAANVPITTIMLGIDLFGVEALPYYAMASFISYLVSGHQGIYPAQTIVQAKSFYLKHHEGYRISDLTSRKENK</sequence>
<gene>
    <name evidence="2" type="ORF">KUA55_07035</name>
</gene>
<evidence type="ECO:0000313" key="3">
    <source>
        <dbReference type="Proteomes" id="UP000774130"/>
    </source>
</evidence>
<evidence type="ECO:0000313" key="2">
    <source>
        <dbReference type="EMBL" id="MBV7390427.1"/>
    </source>
</evidence>
<organism evidence="2 3">
    <name type="scientific">Enterococcus alishanensis</name>
    <dbReference type="NCBI Taxonomy" id="1303817"/>
    <lineage>
        <taxon>Bacteria</taxon>
        <taxon>Bacillati</taxon>
        <taxon>Bacillota</taxon>
        <taxon>Bacilli</taxon>
        <taxon>Lactobacillales</taxon>
        <taxon>Enterococcaceae</taxon>
        <taxon>Enterococcus</taxon>
    </lineage>
</organism>
<feature type="transmembrane region" description="Helical" evidence="1">
    <location>
        <begin position="250"/>
        <end position="271"/>
    </location>
</feature>
<dbReference type="InterPro" id="IPR050368">
    <property type="entry name" value="ClC-type_chloride_channel"/>
</dbReference>
<dbReference type="EMBL" id="JAHUZB010000003">
    <property type="protein sequence ID" value="MBV7390427.1"/>
    <property type="molecule type" value="Genomic_DNA"/>
</dbReference>
<feature type="transmembrane region" description="Helical" evidence="1">
    <location>
        <begin position="91"/>
        <end position="110"/>
    </location>
</feature>
<protein>
    <submittedName>
        <fullName evidence="2">Chloride channel protein</fullName>
    </submittedName>
</protein>
<keyword evidence="1" id="KW-1133">Transmembrane helix</keyword>
<dbReference type="PANTHER" id="PTHR43427:SF12">
    <property type="entry name" value="CHLORIDE TRANSPORTER"/>
    <property type="match status" value="1"/>
</dbReference>
<comment type="caution">
    <text evidence="2">The sequence shown here is derived from an EMBL/GenBank/DDBJ whole genome shotgun (WGS) entry which is preliminary data.</text>
</comment>
<evidence type="ECO:0000256" key="1">
    <source>
        <dbReference type="SAM" id="Phobius"/>
    </source>
</evidence>
<feature type="transmembrane region" description="Helical" evidence="1">
    <location>
        <begin position="179"/>
        <end position="196"/>
    </location>
</feature>
<feature type="transmembrane region" description="Helical" evidence="1">
    <location>
        <begin position="144"/>
        <end position="167"/>
    </location>
</feature>